<gene>
    <name evidence="1" type="ORF">O6H91_22G015800</name>
</gene>
<comment type="caution">
    <text evidence="1">The sequence shown here is derived from an EMBL/GenBank/DDBJ whole genome shotgun (WGS) entry which is preliminary data.</text>
</comment>
<dbReference type="EMBL" id="CM055113">
    <property type="protein sequence ID" value="KAJ7515499.1"/>
    <property type="molecule type" value="Genomic_DNA"/>
</dbReference>
<dbReference type="Proteomes" id="UP001162992">
    <property type="component" value="Chromosome 22"/>
</dbReference>
<name>A0ACC2AF59_DIPCM</name>
<organism evidence="1 2">
    <name type="scientific">Diphasiastrum complanatum</name>
    <name type="common">Issler's clubmoss</name>
    <name type="synonym">Lycopodium complanatum</name>
    <dbReference type="NCBI Taxonomy" id="34168"/>
    <lineage>
        <taxon>Eukaryota</taxon>
        <taxon>Viridiplantae</taxon>
        <taxon>Streptophyta</taxon>
        <taxon>Embryophyta</taxon>
        <taxon>Tracheophyta</taxon>
        <taxon>Lycopodiopsida</taxon>
        <taxon>Lycopodiales</taxon>
        <taxon>Lycopodiaceae</taxon>
        <taxon>Lycopodioideae</taxon>
        <taxon>Diphasiastrum</taxon>
    </lineage>
</organism>
<evidence type="ECO:0000313" key="1">
    <source>
        <dbReference type="EMBL" id="KAJ7515499.1"/>
    </source>
</evidence>
<protein>
    <submittedName>
        <fullName evidence="1">Uncharacterized protein</fullName>
    </submittedName>
</protein>
<evidence type="ECO:0000313" key="2">
    <source>
        <dbReference type="Proteomes" id="UP001162992"/>
    </source>
</evidence>
<proteinExistence type="predicted"/>
<reference evidence="2" key="1">
    <citation type="journal article" date="2024" name="Proc. Natl. Acad. Sci. U.S.A.">
        <title>Extraordinary preservation of gene collinearity over three hundred million years revealed in homosporous lycophytes.</title>
        <authorList>
            <person name="Li C."/>
            <person name="Wickell D."/>
            <person name="Kuo L.Y."/>
            <person name="Chen X."/>
            <person name="Nie B."/>
            <person name="Liao X."/>
            <person name="Peng D."/>
            <person name="Ji J."/>
            <person name="Jenkins J."/>
            <person name="Williams M."/>
            <person name="Shu S."/>
            <person name="Plott C."/>
            <person name="Barry K."/>
            <person name="Rajasekar S."/>
            <person name="Grimwood J."/>
            <person name="Han X."/>
            <person name="Sun S."/>
            <person name="Hou Z."/>
            <person name="He W."/>
            <person name="Dai G."/>
            <person name="Sun C."/>
            <person name="Schmutz J."/>
            <person name="Leebens-Mack J.H."/>
            <person name="Li F.W."/>
            <person name="Wang L."/>
        </authorList>
    </citation>
    <scope>NUCLEOTIDE SEQUENCE [LARGE SCALE GENOMIC DNA]</scope>
    <source>
        <strain evidence="2">cv. PW_Plant_1</strain>
    </source>
</reference>
<keyword evidence="2" id="KW-1185">Reference proteome</keyword>
<sequence>MAGGGSILQSLRSMQPAVWHKVAGVSGMAALALGTYGAHIYKPKNLSYKEVWQTASLYHLVHTVALLGAPLLKHPHVFGGLVTFGLIAFSGTCYTVALLEDRNYAVLAPFGGFGFIAAWASLLF</sequence>
<accession>A0ACC2AF59</accession>